<organism evidence="2 3">
    <name type="scientific">Orchesella dallaii</name>
    <dbReference type="NCBI Taxonomy" id="48710"/>
    <lineage>
        <taxon>Eukaryota</taxon>
        <taxon>Metazoa</taxon>
        <taxon>Ecdysozoa</taxon>
        <taxon>Arthropoda</taxon>
        <taxon>Hexapoda</taxon>
        <taxon>Collembola</taxon>
        <taxon>Entomobryomorpha</taxon>
        <taxon>Entomobryoidea</taxon>
        <taxon>Orchesellidae</taxon>
        <taxon>Orchesellinae</taxon>
        <taxon>Orchesella</taxon>
    </lineage>
</organism>
<feature type="compositionally biased region" description="Basic residues" evidence="1">
    <location>
        <begin position="1"/>
        <end position="11"/>
    </location>
</feature>
<feature type="region of interest" description="Disordered" evidence="1">
    <location>
        <begin position="140"/>
        <end position="215"/>
    </location>
</feature>
<reference evidence="2 3" key="1">
    <citation type="submission" date="2024-08" db="EMBL/GenBank/DDBJ databases">
        <authorList>
            <person name="Cucini C."/>
            <person name="Frati F."/>
        </authorList>
    </citation>
    <scope>NUCLEOTIDE SEQUENCE [LARGE SCALE GENOMIC DNA]</scope>
</reference>
<name>A0ABP1QIM6_9HEXA</name>
<accession>A0ABP1QIM6</accession>
<evidence type="ECO:0000256" key="1">
    <source>
        <dbReference type="SAM" id="MobiDB-lite"/>
    </source>
</evidence>
<proteinExistence type="predicted"/>
<feature type="compositionally biased region" description="Low complexity" evidence="1">
    <location>
        <begin position="153"/>
        <end position="174"/>
    </location>
</feature>
<feature type="region of interest" description="Disordered" evidence="1">
    <location>
        <begin position="1"/>
        <end position="25"/>
    </location>
</feature>
<keyword evidence="3" id="KW-1185">Reference proteome</keyword>
<comment type="caution">
    <text evidence="2">The sequence shown here is derived from an EMBL/GenBank/DDBJ whole genome shotgun (WGS) entry which is preliminary data.</text>
</comment>
<evidence type="ECO:0000313" key="3">
    <source>
        <dbReference type="Proteomes" id="UP001642540"/>
    </source>
</evidence>
<protein>
    <submittedName>
        <fullName evidence="2">Uncharacterized protein</fullName>
    </submittedName>
</protein>
<evidence type="ECO:0000313" key="2">
    <source>
        <dbReference type="EMBL" id="CAL8104391.1"/>
    </source>
</evidence>
<feature type="compositionally biased region" description="Polar residues" evidence="1">
    <location>
        <begin position="184"/>
        <end position="194"/>
    </location>
</feature>
<gene>
    <name evidence="2" type="ORF">ODALV1_LOCUS11743</name>
</gene>
<dbReference type="Proteomes" id="UP001642540">
    <property type="component" value="Unassembled WGS sequence"/>
</dbReference>
<sequence>MQHPPHWKRKHVENSRSNSLRSIYQKKEEQIPAKLRKFYESTYPIPSLDERSRSVFLQPPNDILEIPPLMKRAAPTPVYLKKQLYPLPAALTSMPLAMASGTEATNNNSTPGPRSRYSMKGKVEKDSLYSVPPVTSTKVNFHKQTRGGGGSLPGLPSQKISTTRTTSKKTAAATNYKSLPKVPLSQSRIPQQKPSFAGGYSTPAPDHDAGGAGIGSSSTFESWTLKVSKFDIMKLRHELDGESVKERMAKFEEKFLRPSSA</sequence>
<dbReference type="EMBL" id="CAXLJM020000035">
    <property type="protein sequence ID" value="CAL8104391.1"/>
    <property type="molecule type" value="Genomic_DNA"/>
</dbReference>